<dbReference type="InterPro" id="IPR021247">
    <property type="entry name" value="DUF2785"/>
</dbReference>
<organism evidence="1 2">
    <name type="scientific">Enterococcus phoeniculicola ATCC BAA-412</name>
    <dbReference type="NCBI Taxonomy" id="1158610"/>
    <lineage>
        <taxon>Bacteria</taxon>
        <taxon>Bacillati</taxon>
        <taxon>Bacillota</taxon>
        <taxon>Bacilli</taxon>
        <taxon>Lactobacillales</taxon>
        <taxon>Enterococcaceae</taxon>
        <taxon>Enterococcus</taxon>
    </lineage>
</organism>
<protein>
    <recommendedName>
        <fullName evidence="3">DUF2785 domain-containing protein</fullName>
    </recommendedName>
</protein>
<dbReference type="EMBL" id="AJAT01000011">
    <property type="protein sequence ID" value="EOL46286.1"/>
    <property type="molecule type" value="Genomic_DNA"/>
</dbReference>
<name>R3WEI2_9ENTE</name>
<sequence>MTTIEIKQILEERLQKEIPFTCSDTELDWLLAHIGDEDATIRDTLVFNALALGIINQGFTKEQFHYLASRVYNEQLLFFQLSKKGKATLTRSFTALLIGFIVQADGDKESIYFSLLSDTLRNYFFTCGITYLSLETDYIGFSLQYGWVHAIAHGADLLKKSSLHPSFPNNYYPDILSAISHVFHMMDAPFVDGEERRLATIIYSLLLVNKMDELLFINWLDTLIFPKTSPLDYQRLSCFENFLAAIYFHLEEQDMLSPRFKKFLLEKLKDY</sequence>
<evidence type="ECO:0000313" key="2">
    <source>
        <dbReference type="Proteomes" id="UP000013785"/>
    </source>
</evidence>
<proteinExistence type="predicted"/>
<dbReference type="HOGENOM" id="CLU_074786_1_0_9"/>
<gene>
    <name evidence="1" type="ORF">UC3_01092</name>
</gene>
<comment type="caution">
    <text evidence="1">The sequence shown here is derived from an EMBL/GenBank/DDBJ whole genome shotgun (WGS) entry which is preliminary data.</text>
</comment>
<dbReference type="Proteomes" id="UP000013785">
    <property type="component" value="Unassembled WGS sequence"/>
</dbReference>
<accession>R3WEI2</accession>
<dbReference type="Pfam" id="PF10978">
    <property type="entry name" value="DUF2785"/>
    <property type="match status" value="1"/>
</dbReference>
<dbReference type="STRING" id="154621.RV11_GL000565"/>
<evidence type="ECO:0000313" key="1">
    <source>
        <dbReference type="EMBL" id="EOL46286.1"/>
    </source>
</evidence>
<dbReference type="eggNOG" id="ENOG502ZWG2">
    <property type="taxonomic scope" value="Bacteria"/>
</dbReference>
<dbReference type="AlphaFoldDB" id="R3WEI2"/>
<reference evidence="1 2" key="1">
    <citation type="submission" date="2013-02" db="EMBL/GenBank/DDBJ databases">
        <title>The Genome Sequence of Enterococcus phoeniculicola BAA-412.</title>
        <authorList>
            <consortium name="The Broad Institute Genome Sequencing Platform"/>
            <consortium name="The Broad Institute Genome Sequencing Center for Infectious Disease"/>
            <person name="Earl A.M."/>
            <person name="Gilmore M.S."/>
            <person name="Lebreton F."/>
            <person name="Walker B."/>
            <person name="Young S.K."/>
            <person name="Zeng Q."/>
            <person name="Gargeya S."/>
            <person name="Fitzgerald M."/>
            <person name="Haas B."/>
            <person name="Abouelleil A."/>
            <person name="Alvarado L."/>
            <person name="Arachchi H.M."/>
            <person name="Berlin A.M."/>
            <person name="Chapman S.B."/>
            <person name="Dewar J."/>
            <person name="Goldberg J."/>
            <person name="Griggs A."/>
            <person name="Gujja S."/>
            <person name="Hansen M."/>
            <person name="Howarth C."/>
            <person name="Imamovic A."/>
            <person name="Larimer J."/>
            <person name="McCowan C."/>
            <person name="Murphy C."/>
            <person name="Neiman D."/>
            <person name="Pearson M."/>
            <person name="Priest M."/>
            <person name="Roberts A."/>
            <person name="Saif S."/>
            <person name="Shea T."/>
            <person name="Sisk P."/>
            <person name="Sykes S."/>
            <person name="Wortman J."/>
            <person name="Nusbaum C."/>
            <person name="Birren B."/>
        </authorList>
    </citation>
    <scope>NUCLEOTIDE SEQUENCE [LARGE SCALE GENOMIC DNA]</scope>
    <source>
        <strain evidence="1 2">ATCC BAA-412</strain>
    </source>
</reference>
<dbReference type="PATRIC" id="fig|1158610.3.peg.1071"/>
<keyword evidence="2" id="KW-1185">Reference proteome</keyword>
<evidence type="ECO:0008006" key="3">
    <source>
        <dbReference type="Google" id="ProtNLM"/>
    </source>
</evidence>